<dbReference type="Gene3D" id="3.40.50.1390">
    <property type="entry name" value="Resolvase, N-terminal catalytic domain"/>
    <property type="match status" value="1"/>
</dbReference>
<dbReference type="PANTHER" id="PTHR30461:SF2">
    <property type="entry name" value="SERINE RECOMBINASE PINE-RELATED"/>
    <property type="match status" value="1"/>
</dbReference>
<dbReference type="RefSeq" id="WP_183683537.1">
    <property type="nucleotide sequence ID" value="NZ_JACHHH010000004.1"/>
</dbReference>
<dbReference type="SUPFAM" id="SSF53041">
    <property type="entry name" value="Resolvase-like"/>
    <property type="match status" value="1"/>
</dbReference>
<name>A0A7W9W2L2_9FIRM</name>
<protein>
    <submittedName>
        <fullName evidence="4">DNA invertase Pin-like site-specific DNA recombinase</fullName>
    </submittedName>
</protein>
<dbReference type="CDD" id="cd03768">
    <property type="entry name" value="SR_ResInv"/>
    <property type="match status" value="1"/>
</dbReference>
<keyword evidence="2" id="KW-0233">DNA recombination</keyword>
<accession>A0A7W9W2L2</accession>
<dbReference type="PROSITE" id="PS51736">
    <property type="entry name" value="RECOMBINASES_3"/>
    <property type="match status" value="1"/>
</dbReference>
<dbReference type="EMBL" id="JACHHH010000004">
    <property type="protein sequence ID" value="MBB6041029.1"/>
    <property type="molecule type" value="Genomic_DNA"/>
</dbReference>
<dbReference type="PANTHER" id="PTHR30461">
    <property type="entry name" value="DNA-INVERTASE FROM LAMBDOID PROPHAGE"/>
    <property type="match status" value="1"/>
</dbReference>
<evidence type="ECO:0000259" key="3">
    <source>
        <dbReference type="PROSITE" id="PS51736"/>
    </source>
</evidence>
<dbReference type="AlphaFoldDB" id="A0A7W9W2L2"/>
<feature type="domain" description="Resolvase/invertase-type recombinase catalytic" evidence="3">
    <location>
        <begin position="4"/>
        <end position="160"/>
    </location>
</feature>
<evidence type="ECO:0000313" key="5">
    <source>
        <dbReference type="Proteomes" id="UP000522163"/>
    </source>
</evidence>
<evidence type="ECO:0000256" key="1">
    <source>
        <dbReference type="ARBA" id="ARBA00023125"/>
    </source>
</evidence>
<dbReference type="GeneID" id="85014556"/>
<proteinExistence type="predicted"/>
<dbReference type="InterPro" id="IPR006119">
    <property type="entry name" value="Resolv_N"/>
</dbReference>
<gene>
    <name evidence="4" type="ORF">HNQ46_001001</name>
</gene>
<dbReference type="InterPro" id="IPR036162">
    <property type="entry name" value="Resolvase-like_N_sf"/>
</dbReference>
<dbReference type="GO" id="GO:0000150">
    <property type="term" value="F:DNA strand exchange activity"/>
    <property type="evidence" value="ECO:0007669"/>
    <property type="project" value="InterPro"/>
</dbReference>
<dbReference type="GO" id="GO:0003677">
    <property type="term" value="F:DNA binding"/>
    <property type="evidence" value="ECO:0007669"/>
    <property type="project" value="UniProtKB-KW"/>
</dbReference>
<reference evidence="4 5" key="1">
    <citation type="submission" date="2020-08" db="EMBL/GenBank/DDBJ databases">
        <title>Genomic Encyclopedia of Type Strains, Phase IV (KMG-IV): sequencing the most valuable type-strain genomes for metagenomic binning, comparative biology and taxonomic classification.</title>
        <authorList>
            <person name="Goeker M."/>
        </authorList>
    </citation>
    <scope>NUCLEOTIDE SEQUENCE [LARGE SCALE GENOMIC DNA]</scope>
    <source>
        <strain evidence="4 5">DSM 17245</strain>
    </source>
</reference>
<evidence type="ECO:0000256" key="2">
    <source>
        <dbReference type="ARBA" id="ARBA00023172"/>
    </source>
</evidence>
<comment type="caution">
    <text evidence="4">The sequence shown here is derived from an EMBL/GenBank/DDBJ whole genome shotgun (WGS) entry which is preliminary data.</text>
</comment>
<dbReference type="InterPro" id="IPR050639">
    <property type="entry name" value="SSR_resolvase"/>
</dbReference>
<evidence type="ECO:0000313" key="4">
    <source>
        <dbReference type="EMBL" id="MBB6041029.1"/>
    </source>
</evidence>
<dbReference type="Pfam" id="PF00239">
    <property type="entry name" value="Resolvase"/>
    <property type="match status" value="1"/>
</dbReference>
<dbReference type="Proteomes" id="UP000522163">
    <property type="component" value="Unassembled WGS sequence"/>
</dbReference>
<sequence>MGREIFGYTRVSTKEQHLERGIQEIITFCAEHDLKIDVDRNIKTDKQTGKDFKRSGYISLKECVRKDDIVIIPEYDRLGRADETARELAYFKEKGVDVIFLDIPTTYLFLEKGNDSGMMKTIYSFINDTLISVFQLLATTELDRKQKRQAEGIAQKRLSDSWDDYGRPRKLSKKKFFEKYKNVEDGVITNALLFSELKNRMSQATYYRYVREYRNEIQSNSIK</sequence>
<dbReference type="SMART" id="SM00857">
    <property type="entry name" value="Resolvase"/>
    <property type="match status" value="1"/>
</dbReference>
<keyword evidence="1" id="KW-0238">DNA-binding</keyword>
<organism evidence="4 5">
    <name type="scientific">Oribacterium sinus</name>
    <dbReference type="NCBI Taxonomy" id="237576"/>
    <lineage>
        <taxon>Bacteria</taxon>
        <taxon>Bacillati</taxon>
        <taxon>Bacillota</taxon>
        <taxon>Clostridia</taxon>
        <taxon>Lachnospirales</taxon>
        <taxon>Lachnospiraceae</taxon>
        <taxon>Oribacterium</taxon>
    </lineage>
</organism>